<evidence type="ECO:0000313" key="3">
    <source>
        <dbReference type="Proteomes" id="UP000576209"/>
    </source>
</evidence>
<dbReference type="InterPro" id="IPR025631">
    <property type="entry name" value="Porin_10"/>
</dbReference>
<evidence type="ECO:0000313" key="2">
    <source>
        <dbReference type="EMBL" id="MBB4079149.1"/>
    </source>
</evidence>
<protein>
    <recommendedName>
        <fullName evidence="4">Porin</fullName>
    </recommendedName>
</protein>
<gene>
    <name evidence="2" type="ORF">GGR28_001769</name>
</gene>
<dbReference type="AlphaFoldDB" id="A0A840EBH2"/>
<dbReference type="Proteomes" id="UP000576209">
    <property type="component" value="Unassembled WGS sequence"/>
</dbReference>
<name>A0A840EBH2_9BACT</name>
<proteinExistence type="predicted"/>
<dbReference type="RefSeq" id="WP_183495410.1">
    <property type="nucleotide sequence ID" value="NZ_JACIFF010000004.1"/>
</dbReference>
<evidence type="ECO:0008006" key="4">
    <source>
        <dbReference type="Google" id="ProtNLM"/>
    </source>
</evidence>
<comment type="caution">
    <text evidence="2">The sequence shown here is derived from an EMBL/GenBank/DDBJ whole genome shotgun (WGS) entry which is preliminary data.</text>
</comment>
<accession>A0A840EBH2</accession>
<sequence>MIRDGGHRWKGWGCRVGLVLALLLVLGPDCYRGVQAQVIDPSDTGRLDPGDPDYDEATDRRARPQDQRETLPDTFGIFIYRVDNPNQEETFRDSLLNGFQQYEPDRATDYDYGTLGAIGSAAYALRYTPVHRKGLEVGLRQFDLYRVDADELDFYRLERPFTYLRYLRGSEQNDGRLTARFSRNFADGVNLLLDYDRIFQLGTQDQYPSTAVRNTTVATGISVRPPGSRYSGYFSYLANTFENQQNGGIADARTDAGGEIDNLENQLPFLEETYVRYAFREASATQYLQFGAAMDTLSGRERRAFTLKHQLKIREETYRMSSLRVALDSNFYNRFPLLNLDARGLRSRITHNVISNELGFSTFRRSTAGGKETVQRDLLEVGLIHQLHRVGRETGDSTANIVLARASIGLRPSDRLQLLVDGQLNLVGQIGDYRIAAEGALDLGVGGKLEVSAVNQLYSPDLVQRTYLLNGSELYDRDFGKTLELRLEGAYTLPFLGIRAGVAYSLVTNYIYFNEDGLPVQSDGPNSIVQLTAERNFTLGNYRIDNRLLLQEADQSVFRLPRVYGEHSLYYAGKWFGVLNVNLGLDVRYFTGFQPYYYNPILQQFQLQDRQATDFSVQVDPFFSLRVTRFRFFVKFVQAQTLLSPDRLLYLTAEHPYPDAALRLGASWRMLD</sequence>
<dbReference type="Pfam" id="PF14121">
    <property type="entry name" value="Porin_10"/>
    <property type="match status" value="1"/>
</dbReference>
<keyword evidence="3" id="KW-1185">Reference proteome</keyword>
<feature type="compositionally biased region" description="Basic and acidic residues" evidence="1">
    <location>
        <begin position="57"/>
        <end position="67"/>
    </location>
</feature>
<organism evidence="2 3">
    <name type="scientific">Neolewinella aquimaris</name>
    <dbReference type="NCBI Taxonomy" id="1835722"/>
    <lineage>
        <taxon>Bacteria</taxon>
        <taxon>Pseudomonadati</taxon>
        <taxon>Bacteroidota</taxon>
        <taxon>Saprospiria</taxon>
        <taxon>Saprospirales</taxon>
        <taxon>Lewinellaceae</taxon>
        <taxon>Neolewinella</taxon>
    </lineage>
</organism>
<reference evidence="2 3" key="1">
    <citation type="submission" date="2020-08" db="EMBL/GenBank/DDBJ databases">
        <title>Genomic Encyclopedia of Type Strains, Phase IV (KMG-IV): sequencing the most valuable type-strain genomes for metagenomic binning, comparative biology and taxonomic classification.</title>
        <authorList>
            <person name="Goeker M."/>
        </authorList>
    </citation>
    <scope>NUCLEOTIDE SEQUENCE [LARGE SCALE GENOMIC DNA]</scope>
    <source>
        <strain evidence="2 3">DSM 105137</strain>
    </source>
</reference>
<feature type="region of interest" description="Disordered" evidence="1">
    <location>
        <begin position="41"/>
        <end position="67"/>
    </location>
</feature>
<evidence type="ECO:0000256" key="1">
    <source>
        <dbReference type="SAM" id="MobiDB-lite"/>
    </source>
</evidence>
<dbReference type="EMBL" id="JACIFF010000004">
    <property type="protein sequence ID" value="MBB4079149.1"/>
    <property type="molecule type" value="Genomic_DNA"/>
</dbReference>